<dbReference type="AlphaFoldDB" id="A0A937DBA7"/>
<dbReference type="InterPro" id="IPR027417">
    <property type="entry name" value="P-loop_NTPase"/>
</dbReference>
<evidence type="ECO:0000256" key="2">
    <source>
        <dbReference type="ARBA" id="ARBA00021982"/>
    </source>
</evidence>
<dbReference type="PROSITE" id="PS00486">
    <property type="entry name" value="DNA_MISMATCH_REPAIR_2"/>
    <property type="match status" value="1"/>
</dbReference>
<dbReference type="PIRSF" id="PIRSF037677">
    <property type="entry name" value="DNA_mis_repair_Msh6"/>
    <property type="match status" value="1"/>
</dbReference>
<dbReference type="GO" id="GO:0005829">
    <property type="term" value="C:cytosol"/>
    <property type="evidence" value="ECO:0007669"/>
    <property type="project" value="TreeGrafter"/>
</dbReference>
<dbReference type="Proteomes" id="UP000651057">
    <property type="component" value="Unassembled WGS sequence"/>
</dbReference>
<dbReference type="InterPro" id="IPR036678">
    <property type="entry name" value="MutS_con_dom_sf"/>
</dbReference>
<evidence type="ECO:0000256" key="4">
    <source>
        <dbReference type="ARBA" id="ARBA00022763"/>
    </source>
</evidence>
<gene>
    <name evidence="9 12" type="primary">mutS</name>
    <name evidence="12" type="ORF">JJQ60_08850</name>
</gene>
<dbReference type="SUPFAM" id="SSF48334">
    <property type="entry name" value="DNA repair protein MutS, domain III"/>
    <property type="match status" value="1"/>
</dbReference>
<dbReference type="SMART" id="SM00533">
    <property type="entry name" value="MUTSd"/>
    <property type="match status" value="1"/>
</dbReference>
<dbReference type="FunFam" id="3.40.1170.10:FF:000001">
    <property type="entry name" value="DNA mismatch repair protein MutS"/>
    <property type="match status" value="1"/>
</dbReference>
<dbReference type="InterPro" id="IPR007860">
    <property type="entry name" value="DNA_mmatch_repair_MutS_con_dom"/>
</dbReference>
<comment type="caution">
    <text evidence="12">The sequence shown here is derived from an EMBL/GenBank/DDBJ whole genome shotgun (WGS) entry which is preliminary data.</text>
</comment>
<evidence type="ECO:0000256" key="3">
    <source>
        <dbReference type="ARBA" id="ARBA00022741"/>
    </source>
</evidence>
<dbReference type="InterPro" id="IPR000432">
    <property type="entry name" value="DNA_mismatch_repair_MutS_C"/>
</dbReference>
<evidence type="ECO:0000313" key="13">
    <source>
        <dbReference type="Proteomes" id="UP000651057"/>
    </source>
</evidence>
<dbReference type="InterPro" id="IPR007695">
    <property type="entry name" value="DNA_mismatch_repair_MutS-lik_N"/>
</dbReference>
<dbReference type="Pfam" id="PF01624">
    <property type="entry name" value="MutS_I"/>
    <property type="match status" value="1"/>
</dbReference>
<feature type="domain" description="DNA mismatch repair proteins mutS family" evidence="11">
    <location>
        <begin position="693"/>
        <end position="709"/>
    </location>
</feature>
<dbReference type="InterPro" id="IPR036187">
    <property type="entry name" value="DNA_mismatch_repair_MutS_sf"/>
</dbReference>
<dbReference type="SUPFAM" id="SSF53150">
    <property type="entry name" value="DNA repair protein MutS, domain II"/>
    <property type="match status" value="1"/>
</dbReference>
<dbReference type="PANTHER" id="PTHR11361">
    <property type="entry name" value="DNA MISMATCH REPAIR PROTEIN MUTS FAMILY MEMBER"/>
    <property type="match status" value="1"/>
</dbReference>
<comment type="function">
    <text evidence="8 9">This protein is involved in the repair of mismatches in DNA. It is possible that it carries out the mismatch recognition step. This protein has a weak ATPase activity.</text>
</comment>
<dbReference type="FunFam" id="3.40.50.300:FF:000870">
    <property type="entry name" value="MutS protein homolog 4"/>
    <property type="match status" value="1"/>
</dbReference>
<evidence type="ECO:0000259" key="11">
    <source>
        <dbReference type="PROSITE" id="PS00486"/>
    </source>
</evidence>
<keyword evidence="4 9" id="KW-0227">DNA damage</keyword>
<keyword evidence="13" id="KW-1185">Reference proteome</keyword>
<dbReference type="GO" id="GO:0140664">
    <property type="term" value="F:ATP-dependent DNA damage sensor activity"/>
    <property type="evidence" value="ECO:0007669"/>
    <property type="project" value="InterPro"/>
</dbReference>
<dbReference type="SMART" id="SM00534">
    <property type="entry name" value="MUTSac"/>
    <property type="match status" value="1"/>
</dbReference>
<evidence type="ECO:0000256" key="7">
    <source>
        <dbReference type="ARBA" id="ARBA00023204"/>
    </source>
</evidence>
<keyword evidence="5 9" id="KW-0067">ATP-binding</keyword>
<dbReference type="Pfam" id="PF05190">
    <property type="entry name" value="MutS_IV"/>
    <property type="match status" value="1"/>
</dbReference>
<dbReference type="InterPro" id="IPR017261">
    <property type="entry name" value="DNA_mismatch_repair_MutS/MSH"/>
</dbReference>
<dbReference type="SUPFAM" id="SSF55271">
    <property type="entry name" value="DNA repair protein MutS, domain I"/>
    <property type="match status" value="1"/>
</dbReference>
<protein>
    <recommendedName>
        <fullName evidence="2 9">DNA mismatch repair protein MutS</fullName>
    </recommendedName>
</protein>
<organism evidence="12 13">
    <name type="scientific">Aquimarina mytili</name>
    <dbReference type="NCBI Taxonomy" id="874423"/>
    <lineage>
        <taxon>Bacteria</taxon>
        <taxon>Pseudomonadati</taxon>
        <taxon>Bacteroidota</taxon>
        <taxon>Flavobacteriia</taxon>
        <taxon>Flavobacteriales</taxon>
        <taxon>Flavobacteriaceae</taxon>
        <taxon>Aquimarina</taxon>
    </lineage>
</organism>
<name>A0A937DBA7_9FLAO</name>
<evidence type="ECO:0000256" key="9">
    <source>
        <dbReference type="HAMAP-Rule" id="MF_00096"/>
    </source>
</evidence>
<dbReference type="InterPro" id="IPR016151">
    <property type="entry name" value="DNA_mismatch_repair_MutS_N"/>
</dbReference>
<sequence length="875" mass="98765">MAAKSAKKVTPLMKQYNAIKAKYPDALLLFRVGDFYETFGEDAIKAAAILNIVQTKRGNGSDQETALAGFPHHSLNTYLPKLVKAGERVAICDQLEDPKQTKTIVKRGVTELVTPGVALNDEVLQSKTNNFLCALHYGKKELGIAFLDVSTGEFLTAQGDVAHMDKLMQNFRPSEVLITKPKKQAFYQDFGQDNHAFFLEDWVFKTDYANETLNDHFNTSSLKGFGVDHLHEGIIAAGVILHYLGETQHHKLKHITAIQRIAEDQYIWMDRFTIRNLELYHANATNAVTLLDVIDKTISPMGGRTLKRWLALPLKNIAAIQKRHEVVQYFLDNHTLHQKIQHQIKQIGDIERLISKVATGKVSPREVIQLKNSLEAIVPIKAQASNSDNEALKVIGDTLNDCEVLRTKIKETLNEEAPVNILKGNTIADGYLDELDELRSIAFSGKDYLDKMLERETEATGITSLKIASNNVFGYYIEVRNTHKDKVPDTWIRKQTLVSAERYITEELKEYEAKILGAEEKILALEQQLFNDLVVWMNEYIKPVQLNASLIGQLDCLGSFAQLAKENQYVRPLIDESFDLEIKNGRHPVIEKQLPPGEQYIANDVLLDRDHQQIIMITGPNMSGKSAILRQTALIVLLAQMGCFVPAEEAKIGVVDKIFTRVGASDNISMGESTFMVEMNETASILNNISDRSLVLLDEIGRGTSTYDGISIAWAISEFLHEHPGRPKTLFATHYHELNEMCETFERIKNYNVSVKELKDTVLFLRKLVPGGSEHSFGIHVAKMAGMPQQVLYRANKMLKKLEKSHSSEELTDKIKGMQEEDELQLSFFNLDDPLLEQIKEEILDIDINTLTPVEALMKLNEIKRMLTRKKASKV</sequence>
<feature type="binding site" evidence="9">
    <location>
        <begin position="619"/>
        <end position="626"/>
    </location>
    <ligand>
        <name>ATP</name>
        <dbReference type="ChEBI" id="CHEBI:30616"/>
    </ligand>
</feature>
<dbReference type="HAMAP" id="MF_00096">
    <property type="entry name" value="MutS"/>
    <property type="match status" value="1"/>
</dbReference>
<dbReference type="NCBIfam" id="TIGR01070">
    <property type="entry name" value="mutS1"/>
    <property type="match status" value="1"/>
</dbReference>
<dbReference type="InterPro" id="IPR045076">
    <property type="entry name" value="MutS"/>
</dbReference>
<dbReference type="InterPro" id="IPR005748">
    <property type="entry name" value="DNA_mismatch_repair_MutS"/>
</dbReference>
<dbReference type="Gene3D" id="1.10.1420.10">
    <property type="match status" value="2"/>
</dbReference>
<dbReference type="Pfam" id="PF05192">
    <property type="entry name" value="MutS_III"/>
    <property type="match status" value="1"/>
</dbReference>
<dbReference type="InterPro" id="IPR007696">
    <property type="entry name" value="DNA_mismatch_repair_MutS_core"/>
</dbReference>
<comment type="similarity">
    <text evidence="1 9 10">Belongs to the DNA mismatch repair MutS family.</text>
</comment>
<keyword evidence="7 9" id="KW-0234">DNA repair</keyword>
<dbReference type="GO" id="GO:0003684">
    <property type="term" value="F:damaged DNA binding"/>
    <property type="evidence" value="ECO:0007669"/>
    <property type="project" value="UniProtKB-UniRule"/>
</dbReference>
<evidence type="ECO:0000256" key="1">
    <source>
        <dbReference type="ARBA" id="ARBA00006271"/>
    </source>
</evidence>
<dbReference type="EMBL" id="JAERQJ010000003">
    <property type="protein sequence ID" value="MBL0683621.1"/>
    <property type="molecule type" value="Genomic_DNA"/>
</dbReference>
<dbReference type="Gene3D" id="3.40.50.300">
    <property type="entry name" value="P-loop containing nucleotide triphosphate hydrolases"/>
    <property type="match status" value="1"/>
</dbReference>
<dbReference type="SUPFAM" id="SSF52540">
    <property type="entry name" value="P-loop containing nucleoside triphosphate hydrolases"/>
    <property type="match status" value="1"/>
</dbReference>
<evidence type="ECO:0000256" key="10">
    <source>
        <dbReference type="RuleBase" id="RU003756"/>
    </source>
</evidence>
<evidence type="ECO:0000256" key="8">
    <source>
        <dbReference type="ARBA" id="ARBA00024647"/>
    </source>
</evidence>
<accession>A0A937DBA7</accession>
<evidence type="ECO:0000256" key="6">
    <source>
        <dbReference type="ARBA" id="ARBA00023125"/>
    </source>
</evidence>
<dbReference type="GO" id="GO:0030983">
    <property type="term" value="F:mismatched DNA binding"/>
    <property type="evidence" value="ECO:0007669"/>
    <property type="project" value="InterPro"/>
</dbReference>
<keyword evidence="6 9" id="KW-0238">DNA-binding</keyword>
<dbReference type="CDD" id="cd03284">
    <property type="entry name" value="ABC_MutS1"/>
    <property type="match status" value="1"/>
</dbReference>
<dbReference type="GO" id="GO:0006298">
    <property type="term" value="P:mismatch repair"/>
    <property type="evidence" value="ECO:0007669"/>
    <property type="project" value="UniProtKB-UniRule"/>
</dbReference>
<dbReference type="InterPro" id="IPR007861">
    <property type="entry name" value="DNA_mismatch_repair_MutS_clamp"/>
</dbReference>
<dbReference type="Gene3D" id="3.40.1170.10">
    <property type="entry name" value="DNA repair protein MutS, domain I"/>
    <property type="match status" value="1"/>
</dbReference>
<keyword evidence="3 9" id="KW-0547">Nucleotide-binding</keyword>
<dbReference type="Pfam" id="PF05188">
    <property type="entry name" value="MutS_II"/>
    <property type="match status" value="1"/>
</dbReference>
<dbReference type="GO" id="GO:0005524">
    <property type="term" value="F:ATP binding"/>
    <property type="evidence" value="ECO:0007669"/>
    <property type="project" value="UniProtKB-UniRule"/>
</dbReference>
<dbReference type="NCBIfam" id="NF003810">
    <property type="entry name" value="PRK05399.1"/>
    <property type="match status" value="1"/>
</dbReference>
<dbReference type="RefSeq" id="WP_201918783.1">
    <property type="nucleotide sequence ID" value="NZ_BAABAX010000005.1"/>
</dbReference>
<dbReference type="PANTHER" id="PTHR11361:SF34">
    <property type="entry name" value="DNA MISMATCH REPAIR PROTEIN MSH1, MITOCHONDRIAL"/>
    <property type="match status" value="1"/>
</dbReference>
<evidence type="ECO:0000256" key="5">
    <source>
        <dbReference type="ARBA" id="ARBA00022840"/>
    </source>
</evidence>
<reference evidence="12" key="1">
    <citation type="submission" date="2021-01" db="EMBL/GenBank/DDBJ databases">
        <authorList>
            <person name="Zhong Y.L."/>
        </authorList>
    </citation>
    <scope>NUCLEOTIDE SEQUENCE</scope>
    <source>
        <strain evidence="12">KCTC 23302</strain>
    </source>
</reference>
<evidence type="ECO:0000313" key="12">
    <source>
        <dbReference type="EMBL" id="MBL0683621.1"/>
    </source>
</evidence>
<proteinExistence type="inferred from homology"/>
<dbReference type="Pfam" id="PF00488">
    <property type="entry name" value="MutS_V"/>
    <property type="match status" value="1"/>
</dbReference>
<dbReference type="Gene3D" id="3.30.420.110">
    <property type="entry name" value="MutS, connector domain"/>
    <property type="match status" value="1"/>
</dbReference>